<dbReference type="Proteomes" id="UP000053573">
    <property type="component" value="Unassembled WGS sequence"/>
</dbReference>
<sequence>MMKPSPPPSTAVWAWKSISNPRRPPNQPLLRRQNVPPRRLMNMSSQTIQTSHLS</sequence>
<feature type="region of interest" description="Disordered" evidence="1">
    <location>
        <begin position="18"/>
        <end position="54"/>
    </location>
</feature>
<keyword evidence="3" id="KW-1185">Reference proteome</keyword>
<dbReference type="AlphaFoldDB" id="A0A0H1B6S3"/>
<evidence type="ECO:0000313" key="3">
    <source>
        <dbReference type="Proteomes" id="UP000053573"/>
    </source>
</evidence>
<dbReference type="EMBL" id="LDEV01002899">
    <property type="protein sequence ID" value="KLJ07139.1"/>
    <property type="molecule type" value="Genomic_DNA"/>
</dbReference>
<name>A0A0H1B6S3_9EURO</name>
<proteinExistence type="predicted"/>
<reference evidence="3" key="1">
    <citation type="journal article" date="2015" name="PLoS Genet.">
        <title>The dynamic genome and transcriptome of the human fungal pathogen Blastomyces and close relative Emmonsia.</title>
        <authorList>
            <person name="Munoz J.F."/>
            <person name="Gauthier G.M."/>
            <person name="Desjardins C.A."/>
            <person name="Gallo J.E."/>
            <person name="Holder J."/>
            <person name="Sullivan T.D."/>
            <person name="Marty A.J."/>
            <person name="Carmen J.C."/>
            <person name="Chen Z."/>
            <person name="Ding L."/>
            <person name="Gujja S."/>
            <person name="Magrini V."/>
            <person name="Misas E."/>
            <person name="Mitreva M."/>
            <person name="Priest M."/>
            <person name="Saif S."/>
            <person name="Whiston E.A."/>
            <person name="Young S."/>
            <person name="Zeng Q."/>
            <person name="Goldman W.E."/>
            <person name="Mardis E.R."/>
            <person name="Taylor J.W."/>
            <person name="McEwen J.G."/>
            <person name="Clay O.K."/>
            <person name="Klein B.S."/>
            <person name="Cuomo C.A."/>
        </authorList>
    </citation>
    <scope>NUCLEOTIDE SEQUENCE [LARGE SCALE GENOMIC DNA]</scope>
    <source>
        <strain evidence="3">UAMH 139</strain>
    </source>
</reference>
<evidence type="ECO:0000256" key="1">
    <source>
        <dbReference type="SAM" id="MobiDB-lite"/>
    </source>
</evidence>
<evidence type="ECO:0000313" key="2">
    <source>
        <dbReference type="EMBL" id="KLJ07139.1"/>
    </source>
</evidence>
<feature type="compositionally biased region" description="Polar residues" evidence="1">
    <location>
        <begin position="42"/>
        <end position="54"/>
    </location>
</feature>
<comment type="caution">
    <text evidence="2">The sequence shown here is derived from an EMBL/GenBank/DDBJ whole genome shotgun (WGS) entry which is preliminary data.</text>
</comment>
<protein>
    <submittedName>
        <fullName evidence="2">Uncharacterized protein</fullName>
    </submittedName>
</protein>
<accession>A0A0H1B6S3</accession>
<organism evidence="2 3">
    <name type="scientific">Blastomyces silverae</name>
    <dbReference type="NCBI Taxonomy" id="2060906"/>
    <lineage>
        <taxon>Eukaryota</taxon>
        <taxon>Fungi</taxon>
        <taxon>Dikarya</taxon>
        <taxon>Ascomycota</taxon>
        <taxon>Pezizomycotina</taxon>
        <taxon>Eurotiomycetes</taxon>
        <taxon>Eurotiomycetidae</taxon>
        <taxon>Onygenales</taxon>
        <taxon>Ajellomycetaceae</taxon>
        <taxon>Blastomyces</taxon>
    </lineage>
</organism>
<gene>
    <name evidence="2" type="ORF">EMPG_17370</name>
</gene>